<dbReference type="InterPro" id="IPR000742">
    <property type="entry name" value="EGF"/>
</dbReference>
<evidence type="ECO:0000259" key="3">
    <source>
        <dbReference type="PROSITE" id="PS50025"/>
    </source>
</evidence>
<dbReference type="AlphaFoldDB" id="A0A915KIA9"/>
<name>A0A915KIA9_ROMCU</name>
<keyword evidence="1" id="KW-1015">Disulfide bond</keyword>
<dbReference type="CDD" id="cd00053">
    <property type="entry name" value="EGF"/>
    <property type="match status" value="1"/>
</dbReference>
<organism evidence="5 6">
    <name type="scientific">Romanomermis culicivorax</name>
    <name type="common">Nematode worm</name>
    <dbReference type="NCBI Taxonomy" id="13658"/>
    <lineage>
        <taxon>Eukaryota</taxon>
        <taxon>Metazoa</taxon>
        <taxon>Ecdysozoa</taxon>
        <taxon>Nematoda</taxon>
        <taxon>Enoplea</taxon>
        <taxon>Dorylaimia</taxon>
        <taxon>Mermithida</taxon>
        <taxon>Mermithoidea</taxon>
        <taxon>Mermithidae</taxon>
        <taxon>Romanomermis</taxon>
    </lineage>
</organism>
<dbReference type="Pfam" id="PF02210">
    <property type="entry name" value="Laminin_G_2"/>
    <property type="match status" value="2"/>
</dbReference>
<dbReference type="InterPro" id="IPR050372">
    <property type="entry name" value="Neurexin-related_CASP"/>
</dbReference>
<reference evidence="6" key="1">
    <citation type="submission" date="2022-11" db="UniProtKB">
        <authorList>
            <consortium name="WormBaseParasite"/>
        </authorList>
    </citation>
    <scope>IDENTIFICATION</scope>
</reference>
<keyword evidence="5" id="KW-1185">Reference proteome</keyword>
<evidence type="ECO:0000313" key="6">
    <source>
        <dbReference type="WBParaSite" id="nRc.2.0.1.t38564-RA"/>
    </source>
</evidence>
<dbReference type="SUPFAM" id="SSF49899">
    <property type="entry name" value="Concanavalin A-like lectins/glucanases"/>
    <property type="match status" value="3"/>
</dbReference>
<dbReference type="Proteomes" id="UP000887565">
    <property type="component" value="Unplaced"/>
</dbReference>
<keyword evidence="2" id="KW-0245">EGF-like domain</keyword>
<dbReference type="PANTHER" id="PTHR15036">
    <property type="entry name" value="PIKACHURIN-LIKE PROTEIN"/>
    <property type="match status" value="1"/>
</dbReference>
<dbReference type="SMART" id="SM00282">
    <property type="entry name" value="LamG"/>
    <property type="match status" value="2"/>
</dbReference>
<protein>
    <submittedName>
        <fullName evidence="6">Uncharacterized protein</fullName>
    </submittedName>
</protein>
<evidence type="ECO:0000256" key="1">
    <source>
        <dbReference type="ARBA" id="ARBA00023157"/>
    </source>
</evidence>
<accession>A0A915KIA9</accession>
<sequence length="580" mass="65334">MIFYSGDNQVNTANDPSLQSFDDYLHLAMKEGVLIAASNLAGSFKEVRVSKFPEQSFTAVESTRFDDNDWHHVFLHRRLEIKQNGVAIMHRIEKKVCFILQLSLQVDGVYSDAKKDSTTLQWLYSTIAYVGGKPRHKFIAQILEDSNFIGCLRKVRFTADGRRVDFLTIAKRNDQYVKLDGDKLYIGGWPENQTIFPSVWSKGLGSSFLGCLKDLKINNFVINLGDNVVSRSNNSEVFGRVEVGGCSDEALASACNKTPCQHGGRCVEGFGRSTCDCGHSSFKSGTYCERDAIVIDLNENDRAILAVGISESEAESLLFKFKTRKPACHIFSTGIAASQNDLSRKSKSGFKIGISAGQLEYKIDFGHGEQVFYYGAKLNDDFWHSAKIRRRSVKLEVTIDDSQPSIREILSKNYQSSIVYDSIILNFEETSSSAYSVISSNNRRRKRSSFQNGFKGQLSSIILNNIDLLEKNVAKIRPFKLGSIDKIISEKYNNYRKNAEISESATLTNKQMSYLMLKVDGKAFAMENIELIDSRTFRISFNFKTLELDGLLWICCSGRIAVELIDSQIRLAIREGNYVW</sequence>
<evidence type="ECO:0000313" key="5">
    <source>
        <dbReference type="Proteomes" id="UP000887565"/>
    </source>
</evidence>
<evidence type="ECO:0000259" key="4">
    <source>
        <dbReference type="PROSITE" id="PS50026"/>
    </source>
</evidence>
<dbReference type="InterPro" id="IPR001791">
    <property type="entry name" value="Laminin_G"/>
</dbReference>
<dbReference type="Gene3D" id="2.60.120.200">
    <property type="match status" value="3"/>
</dbReference>
<feature type="domain" description="Laminin G" evidence="3">
    <location>
        <begin position="1"/>
        <end position="211"/>
    </location>
</feature>
<proteinExistence type="predicted"/>
<dbReference type="Gene3D" id="2.10.25.10">
    <property type="entry name" value="Laminin"/>
    <property type="match status" value="1"/>
</dbReference>
<dbReference type="GO" id="GO:0016020">
    <property type="term" value="C:membrane"/>
    <property type="evidence" value="ECO:0007669"/>
    <property type="project" value="UniProtKB-SubCell"/>
</dbReference>
<dbReference type="InterPro" id="IPR013320">
    <property type="entry name" value="ConA-like_dom_sf"/>
</dbReference>
<dbReference type="PANTHER" id="PTHR15036:SF85">
    <property type="entry name" value="SP2353, ISOFORM A"/>
    <property type="match status" value="1"/>
</dbReference>
<dbReference type="WBParaSite" id="nRc.2.0.1.t38564-RA">
    <property type="protein sequence ID" value="nRc.2.0.1.t38564-RA"/>
    <property type="gene ID" value="nRc.2.0.1.g38564"/>
</dbReference>
<comment type="caution">
    <text evidence="2">Lacks conserved residue(s) required for the propagation of feature annotation.</text>
</comment>
<dbReference type="CDD" id="cd00110">
    <property type="entry name" value="LamG"/>
    <property type="match status" value="2"/>
</dbReference>
<dbReference type="PROSITE" id="PS50025">
    <property type="entry name" value="LAM_G_DOMAIN"/>
    <property type="match status" value="1"/>
</dbReference>
<feature type="domain" description="EGF-like" evidence="4">
    <location>
        <begin position="251"/>
        <end position="289"/>
    </location>
</feature>
<evidence type="ECO:0000256" key="2">
    <source>
        <dbReference type="PROSITE-ProRule" id="PRU00076"/>
    </source>
</evidence>
<dbReference type="PROSITE" id="PS50026">
    <property type="entry name" value="EGF_3"/>
    <property type="match status" value="1"/>
</dbReference>